<reference evidence="7" key="1">
    <citation type="submission" date="2022-07" db="EMBL/GenBank/DDBJ databases">
        <authorList>
            <person name="Trinca V."/>
            <person name="Uliana J.V.C."/>
            <person name="Torres T.T."/>
            <person name="Ward R.J."/>
            <person name="Monesi N."/>
        </authorList>
    </citation>
    <scope>NUCLEOTIDE SEQUENCE</scope>
    <source>
        <strain evidence="7">HSMRA1968</strain>
        <tissue evidence="7">Whole embryos</tissue>
    </source>
</reference>
<sequence length="101" mass="11542">MIREQSPNSEEIVKRKAIEIIHTLTFTVFHFTELFFIVAGPQIVKNEVQLLFIDLSNSRPHLMLLGLFTMEKPLLLAISAAIVSFLIILIQFQLECVACKQ</sequence>
<dbReference type="InterPro" id="IPR013604">
    <property type="entry name" value="7TM_chemorcpt"/>
</dbReference>
<dbReference type="Proteomes" id="UP001151699">
    <property type="component" value="Chromosome C"/>
</dbReference>
<evidence type="ECO:0000256" key="1">
    <source>
        <dbReference type="ARBA" id="ARBA00004651"/>
    </source>
</evidence>
<keyword evidence="5 6" id="KW-0472">Membrane</keyword>
<keyword evidence="3 6" id="KW-0812">Transmembrane</keyword>
<dbReference type="Pfam" id="PF08395">
    <property type="entry name" value="7tm_7"/>
    <property type="match status" value="1"/>
</dbReference>
<evidence type="ECO:0000256" key="3">
    <source>
        <dbReference type="ARBA" id="ARBA00022692"/>
    </source>
</evidence>
<keyword evidence="8" id="KW-1185">Reference proteome</keyword>
<gene>
    <name evidence="7" type="ORF">Bhyg_14886</name>
</gene>
<feature type="transmembrane region" description="Helical" evidence="6">
    <location>
        <begin position="74"/>
        <end position="94"/>
    </location>
</feature>
<feature type="transmembrane region" description="Helical" evidence="6">
    <location>
        <begin position="20"/>
        <end position="44"/>
    </location>
</feature>
<evidence type="ECO:0000313" key="8">
    <source>
        <dbReference type="Proteomes" id="UP001151699"/>
    </source>
</evidence>
<protein>
    <submittedName>
        <fullName evidence="7">Uncharacterized protein</fullName>
    </submittedName>
</protein>
<dbReference type="OrthoDB" id="6425201at2759"/>
<dbReference type="EMBL" id="WJQU01000004">
    <property type="protein sequence ID" value="KAJ6636298.1"/>
    <property type="molecule type" value="Genomic_DNA"/>
</dbReference>
<keyword evidence="4 6" id="KW-1133">Transmembrane helix</keyword>
<name>A0A9Q0RXX3_9DIPT</name>
<comment type="subcellular location">
    <subcellularLocation>
        <location evidence="1">Cell membrane</location>
        <topology evidence="1">Multi-pass membrane protein</topology>
    </subcellularLocation>
</comment>
<evidence type="ECO:0000313" key="7">
    <source>
        <dbReference type="EMBL" id="KAJ6636298.1"/>
    </source>
</evidence>
<evidence type="ECO:0000256" key="4">
    <source>
        <dbReference type="ARBA" id="ARBA00022989"/>
    </source>
</evidence>
<proteinExistence type="predicted"/>
<dbReference type="GO" id="GO:0050909">
    <property type="term" value="P:sensory perception of taste"/>
    <property type="evidence" value="ECO:0007669"/>
    <property type="project" value="InterPro"/>
</dbReference>
<evidence type="ECO:0000256" key="6">
    <source>
        <dbReference type="SAM" id="Phobius"/>
    </source>
</evidence>
<dbReference type="AlphaFoldDB" id="A0A9Q0RXX3"/>
<keyword evidence="2" id="KW-1003">Cell membrane</keyword>
<evidence type="ECO:0000256" key="2">
    <source>
        <dbReference type="ARBA" id="ARBA00022475"/>
    </source>
</evidence>
<evidence type="ECO:0000256" key="5">
    <source>
        <dbReference type="ARBA" id="ARBA00023136"/>
    </source>
</evidence>
<comment type="caution">
    <text evidence="7">The sequence shown here is derived from an EMBL/GenBank/DDBJ whole genome shotgun (WGS) entry which is preliminary data.</text>
</comment>
<organism evidence="7 8">
    <name type="scientific">Pseudolycoriella hygida</name>
    <dbReference type="NCBI Taxonomy" id="35572"/>
    <lineage>
        <taxon>Eukaryota</taxon>
        <taxon>Metazoa</taxon>
        <taxon>Ecdysozoa</taxon>
        <taxon>Arthropoda</taxon>
        <taxon>Hexapoda</taxon>
        <taxon>Insecta</taxon>
        <taxon>Pterygota</taxon>
        <taxon>Neoptera</taxon>
        <taxon>Endopterygota</taxon>
        <taxon>Diptera</taxon>
        <taxon>Nematocera</taxon>
        <taxon>Sciaroidea</taxon>
        <taxon>Sciaridae</taxon>
        <taxon>Pseudolycoriella</taxon>
    </lineage>
</organism>
<dbReference type="GO" id="GO:0005886">
    <property type="term" value="C:plasma membrane"/>
    <property type="evidence" value="ECO:0007669"/>
    <property type="project" value="UniProtKB-SubCell"/>
</dbReference>
<accession>A0A9Q0RXX3</accession>